<protein>
    <submittedName>
        <fullName evidence="1">Uncharacterized protein</fullName>
    </submittedName>
</protein>
<sequence length="156" mass="18247">SLRTLFPDVEAAHISAVITHEMRGVDLHKLDSRYRDKEPNMVINTNGEWECSNKGARDYKSFDALFQLLVTYFDILSAHLPNQPLIAHGFFKFLIHFQKISREYEWPAVLEYVMMFHNRRRMEMAESGDYSAWGRKDADLMAEYVYAHKKAPVKSS</sequence>
<keyword evidence="2" id="KW-1185">Reference proteome</keyword>
<feature type="non-terminal residue" evidence="1">
    <location>
        <position position="1"/>
    </location>
</feature>
<gene>
    <name evidence="1" type="ORF">DFP72DRAFT_757241</name>
</gene>
<feature type="non-terminal residue" evidence="1">
    <location>
        <position position="156"/>
    </location>
</feature>
<dbReference type="EMBL" id="JACGCI010000020">
    <property type="protein sequence ID" value="KAF6757852.1"/>
    <property type="molecule type" value="Genomic_DNA"/>
</dbReference>
<dbReference type="Proteomes" id="UP000521943">
    <property type="component" value="Unassembled WGS sequence"/>
</dbReference>
<dbReference type="OrthoDB" id="2774821at2759"/>
<dbReference type="AlphaFoldDB" id="A0A8H6I4Q4"/>
<comment type="caution">
    <text evidence="1">The sequence shown here is derived from an EMBL/GenBank/DDBJ whole genome shotgun (WGS) entry which is preliminary data.</text>
</comment>
<name>A0A8H6I4Q4_9AGAR</name>
<evidence type="ECO:0000313" key="1">
    <source>
        <dbReference type="EMBL" id="KAF6757852.1"/>
    </source>
</evidence>
<reference evidence="1 2" key="1">
    <citation type="submission" date="2020-07" db="EMBL/GenBank/DDBJ databases">
        <title>Comparative genomics of pyrophilous fungi reveals a link between fire events and developmental genes.</title>
        <authorList>
            <consortium name="DOE Joint Genome Institute"/>
            <person name="Steindorff A.S."/>
            <person name="Carver A."/>
            <person name="Calhoun S."/>
            <person name="Stillman K."/>
            <person name="Liu H."/>
            <person name="Lipzen A."/>
            <person name="Pangilinan J."/>
            <person name="Labutti K."/>
            <person name="Bruns T.D."/>
            <person name="Grigoriev I.V."/>
        </authorList>
    </citation>
    <scope>NUCLEOTIDE SEQUENCE [LARGE SCALE GENOMIC DNA]</scope>
    <source>
        <strain evidence="1 2">CBS 144469</strain>
    </source>
</reference>
<organism evidence="1 2">
    <name type="scientific">Ephemerocybe angulata</name>
    <dbReference type="NCBI Taxonomy" id="980116"/>
    <lineage>
        <taxon>Eukaryota</taxon>
        <taxon>Fungi</taxon>
        <taxon>Dikarya</taxon>
        <taxon>Basidiomycota</taxon>
        <taxon>Agaricomycotina</taxon>
        <taxon>Agaricomycetes</taxon>
        <taxon>Agaricomycetidae</taxon>
        <taxon>Agaricales</taxon>
        <taxon>Agaricineae</taxon>
        <taxon>Psathyrellaceae</taxon>
        <taxon>Ephemerocybe</taxon>
    </lineage>
</organism>
<evidence type="ECO:0000313" key="2">
    <source>
        <dbReference type="Proteomes" id="UP000521943"/>
    </source>
</evidence>
<accession>A0A8H6I4Q4</accession>
<proteinExistence type="predicted"/>